<dbReference type="InterPro" id="IPR036640">
    <property type="entry name" value="ABC1_TM_sf"/>
</dbReference>
<evidence type="ECO:0000256" key="1">
    <source>
        <dbReference type="ARBA" id="ARBA00004651"/>
    </source>
</evidence>
<dbReference type="GO" id="GO:0034040">
    <property type="term" value="F:ATPase-coupled lipid transmembrane transporter activity"/>
    <property type="evidence" value="ECO:0007669"/>
    <property type="project" value="TreeGrafter"/>
</dbReference>
<dbReference type="PANTHER" id="PTHR24221:SF654">
    <property type="entry name" value="ATP-BINDING CASSETTE SUB-FAMILY B MEMBER 6"/>
    <property type="match status" value="1"/>
</dbReference>
<feature type="transmembrane region" description="Helical" evidence="7">
    <location>
        <begin position="280"/>
        <end position="298"/>
    </location>
</feature>
<feature type="domain" description="ABC transporter" evidence="8">
    <location>
        <begin position="365"/>
        <end position="569"/>
    </location>
</feature>
<dbReference type="Gene3D" id="1.20.1560.10">
    <property type="entry name" value="ABC transporter type 1, transmembrane domain"/>
    <property type="match status" value="1"/>
</dbReference>
<dbReference type="GO" id="GO:0005886">
    <property type="term" value="C:plasma membrane"/>
    <property type="evidence" value="ECO:0007669"/>
    <property type="project" value="UniProtKB-SubCell"/>
</dbReference>
<evidence type="ECO:0000259" key="9">
    <source>
        <dbReference type="PROSITE" id="PS50929"/>
    </source>
</evidence>
<dbReference type="SUPFAM" id="SSF52540">
    <property type="entry name" value="P-loop containing nucleoside triphosphate hydrolases"/>
    <property type="match status" value="1"/>
</dbReference>
<reference evidence="10 11" key="1">
    <citation type="submission" date="2018-10" db="EMBL/GenBank/DDBJ databases">
        <title>Genome sequencing of Mucilaginibacter sp. HYN0043.</title>
        <authorList>
            <person name="Kim M."/>
            <person name="Yi H."/>
        </authorList>
    </citation>
    <scope>NUCLEOTIDE SEQUENCE [LARGE SCALE GENOMIC DNA]</scope>
    <source>
        <strain evidence="10 11">HYN0043</strain>
    </source>
</reference>
<dbReference type="OrthoDB" id="1522160at2"/>
<protein>
    <submittedName>
        <fullName evidence="10">ATP-binding cassette domain-containing protein</fullName>
    </submittedName>
</protein>
<feature type="transmembrane region" description="Helical" evidence="7">
    <location>
        <begin position="160"/>
        <end position="185"/>
    </location>
</feature>
<dbReference type="KEGG" id="muh:HYN43_005700"/>
<evidence type="ECO:0000313" key="11">
    <source>
        <dbReference type="Proteomes" id="UP000270046"/>
    </source>
</evidence>
<feature type="transmembrane region" description="Helical" evidence="7">
    <location>
        <begin position="43"/>
        <end position="69"/>
    </location>
</feature>
<dbReference type="GO" id="GO:0005524">
    <property type="term" value="F:ATP binding"/>
    <property type="evidence" value="ECO:0007669"/>
    <property type="project" value="UniProtKB-KW"/>
</dbReference>
<dbReference type="AlphaFoldDB" id="A0A494VIT3"/>
<dbReference type="SMART" id="SM00382">
    <property type="entry name" value="AAA"/>
    <property type="match status" value="1"/>
</dbReference>
<dbReference type="InterPro" id="IPR027417">
    <property type="entry name" value="P-loop_NTPase"/>
</dbReference>
<feature type="transmembrane region" description="Helical" evidence="7">
    <location>
        <begin position="304"/>
        <end position="325"/>
    </location>
</feature>
<feature type="transmembrane region" description="Helical" evidence="7">
    <location>
        <begin position="89"/>
        <end position="110"/>
    </location>
</feature>
<keyword evidence="3" id="KW-0547">Nucleotide-binding</keyword>
<dbReference type="EMBL" id="CP032869">
    <property type="protein sequence ID" value="AYL94827.1"/>
    <property type="molecule type" value="Genomic_DNA"/>
</dbReference>
<evidence type="ECO:0000256" key="6">
    <source>
        <dbReference type="ARBA" id="ARBA00023136"/>
    </source>
</evidence>
<accession>A0A494VIT3</accession>
<evidence type="ECO:0000256" key="5">
    <source>
        <dbReference type="ARBA" id="ARBA00022989"/>
    </source>
</evidence>
<dbReference type="Proteomes" id="UP000270046">
    <property type="component" value="Chromosome"/>
</dbReference>
<dbReference type="GO" id="GO:0016887">
    <property type="term" value="F:ATP hydrolysis activity"/>
    <property type="evidence" value="ECO:0007669"/>
    <property type="project" value="InterPro"/>
</dbReference>
<sequence length="574" mass="64372">MHPRINYKARTNLALLVNIPLKQIIKSISLVLNHQEKSKLIRLIVADVVIALLDVAFLGALLLIVNFYTQNAAVHAIGFLPAALADNHSLWLIGFFLLLFALKNGIGFFVQNSQHHFFYDVASRLSERNIRNYLDAPYSEYIHIDSSVQIRRISQQPIEFSHYILTNFQQIISQGVQIVFTIGAITLYHPTLFILLFVLLLPPVAALGWFIKTRLKAIRGEIKTVSEKTLQHLNESLSGYVESNIYNKNEFFSSRFFNYQRQLNQNIASQQTWQNLPSRLMEVFAVLGFFILVAVNKLTGDAPAVSILTIGIFVAAAYKIIPGIVKILNSSGQMKTYEFILNDLVVANDAKPETAVLADEPVKSVKFEKVSFAYPEKPVLNGLYLEIAPGDIVGISGDSGRGKTTIINLLMGFLEPTEGSIYINDIITTAVARKRYRARMSLVKQQPFFIYDSILKNITLDDAAVDEQKFAEVLEFCGLNKLIAGYPEGINKIITENGKNISGGQRQRLMLARALYHDHDLLILDEPFSEMDADTENELLGKLQTLARQGKMIILITHNKASLAICNKIVSPDE</sequence>
<dbReference type="InterPro" id="IPR003593">
    <property type="entry name" value="AAA+_ATPase"/>
</dbReference>
<evidence type="ECO:0000256" key="7">
    <source>
        <dbReference type="SAM" id="Phobius"/>
    </source>
</evidence>
<evidence type="ECO:0000313" key="10">
    <source>
        <dbReference type="EMBL" id="AYL94827.1"/>
    </source>
</evidence>
<keyword evidence="11" id="KW-1185">Reference proteome</keyword>
<evidence type="ECO:0000256" key="4">
    <source>
        <dbReference type="ARBA" id="ARBA00022840"/>
    </source>
</evidence>
<organism evidence="10 11">
    <name type="scientific">Mucilaginibacter celer</name>
    <dbReference type="NCBI Taxonomy" id="2305508"/>
    <lineage>
        <taxon>Bacteria</taxon>
        <taxon>Pseudomonadati</taxon>
        <taxon>Bacteroidota</taxon>
        <taxon>Sphingobacteriia</taxon>
        <taxon>Sphingobacteriales</taxon>
        <taxon>Sphingobacteriaceae</taxon>
        <taxon>Mucilaginibacter</taxon>
    </lineage>
</organism>
<dbReference type="PROSITE" id="PS50893">
    <property type="entry name" value="ABC_TRANSPORTER_2"/>
    <property type="match status" value="1"/>
</dbReference>
<keyword evidence="5 7" id="KW-1133">Transmembrane helix</keyword>
<comment type="subcellular location">
    <subcellularLocation>
        <location evidence="1">Cell membrane</location>
        <topology evidence="1">Multi-pass membrane protein</topology>
    </subcellularLocation>
</comment>
<gene>
    <name evidence="10" type="ORF">HYN43_005700</name>
</gene>
<feature type="transmembrane region" description="Helical" evidence="7">
    <location>
        <begin position="191"/>
        <end position="211"/>
    </location>
</feature>
<dbReference type="PROSITE" id="PS50929">
    <property type="entry name" value="ABC_TM1F"/>
    <property type="match status" value="1"/>
</dbReference>
<dbReference type="Gene3D" id="3.40.50.300">
    <property type="entry name" value="P-loop containing nucleotide triphosphate hydrolases"/>
    <property type="match status" value="1"/>
</dbReference>
<dbReference type="Pfam" id="PF00005">
    <property type="entry name" value="ABC_tran"/>
    <property type="match status" value="1"/>
</dbReference>
<dbReference type="InterPro" id="IPR011527">
    <property type="entry name" value="ABC1_TM_dom"/>
</dbReference>
<dbReference type="SUPFAM" id="SSF90123">
    <property type="entry name" value="ABC transporter transmembrane region"/>
    <property type="match status" value="1"/>
</dbReference>
<keyword evidence="6 7" id="KW-0472">Membrane</keyword>
<evidence type="ECO:0000256" key="3">
    <source>
        <dbReference type="ARBA" id="ARBA00022741"/>
    </source>
</evidence>
<evidence type="ECO:0000256" key="2">
    <source>
        <dbReference type="ARBA" id="ARBA00022692"/>
    </source>
</evidence>
<evidence type="ECO:0000259" key="8">
    <source>
        <dbReference type="PROSITE" id="PS50893"/>
    </source>
</evidence>
<keyword evidence="4 10" id="KW-0067">ATP-binding</keyword>
<proteinExistence type="predicted"/>
<dbReference type="GO" id="GO:0140359">
    <property type="term" value="F:ABC-type transporter activity"/>
    <property type="evidence" value="ECO:0007669"/>
    <property type="project" value="InterPro"/>
</dbReference>
<dbReference type="InterPro" id="IPR039421">
    <property type="entry name" value="Type_1_exporter"/>
</dbReference>
<feature type="domain" description="ABC transmembrane type-1" evidence="9">
    <location>
        <begin position="48"/>
        <end position="336"/>
    </location>
</feature>
<dbReference type="PROSITE" id="PS00211">
    <property type="entry name" value="ABC_TRANSPORTER_1"/>
    <property type="match status" value="1"/>
</dbReference>
<dbReference type="PANTHER" id="PTHR24221">
    <property type="entry name" value="ATP-BINDING CASSETTE SUB-FAMILY B"/>
    <property type="match status" value="1"/>
</dbReference>
<keyword evidence="2 7" id="KW-0812">Transmembrane</keyword>
<name>A0A494VIT3_9SPHI</name>
<dbReference type="InterPro" id="IPR003439">
    <property type="entry name" value="ABC_transporter-like_ATP-bd"/>
</dbReference>
<dbReference type="InterPro" id="IPR017871">
    <property type="entry name" value="ABC_transporter-like_CS"/>
</dbReference>